<dbReference type="Proteomes" id="UP000176273">
    <property type="component" value="Unassembled WGS sequence"/>
</dbReference>
<reference evidence="1 2" key="1">
    <citation type="journal article" date="2016" name="Nat. Commun.">
        <title>Thousands of microbial genomes shed light on interconnected biogeochemical processes in an aquifer system.</title>
        <authorList>
            <person name="Anantharaman K."/>
            <person name="Brown C.T."/>
            <person name="Hug L.A."/>
            <person name="Sharon I."/>
            <person name="Castelle C.J."/>
            <person name="Probst A.J."/>
            <person name="Thomas B.C."/>
            <person name="Singh A."/>
            <person name="Wilkins M.J."/>
            <person name="Karaoz U."/>
            <person name="Brodie E.L."/>
            <person name="Williams K.H."/>
            <person name="Hubbard S.S."/>
            <person name="Banfield J.F."/>
        </authorList>
    </citation>
    <scope>NUCLEOTIDE SEQUENCE [LARGE SCALE GENOMIC DNA]</scope>
</reference>
<accession>A0A1F6BLC2</accession>
<dbReference type="STRING" id="1798468.A2110_01995"/>
<protein>
    <recommendedName>
        <fullName evidence="3">DUF5680 domain-containing protein</fullName>
    </recommendedName>
</protein>
<evidence type="ECO:0000313" key="2">
    <source>
        <dbReference type="Proteomes" id="UP000176273"/>
    </source>
</evidence>
<evidence type="ECO:0000313" key="1">
    <source>
        <dbReference type="EMBL" id="OGG37736.1"/>
    </source>
</evidence>
<dbReference type="AlphaFoldDB" id="A0A1F6BLC2"/>
<organism evidence="1 2">
    <name type="scientific">Candidatus Jorgensenbacteria bacterium GWA1_54_12</name>
    <dbReference type="NCBI Taxonomy" id="1798468"/>
    <lineage>
        <taxon>Bacteria</taxon>
        <taxon>Candidatus Joergenseniibacteriota</taxon>
    </lineage>
</organism>
<evidence type="ECO:0008006" key="3">
    <source>
        <dbReference type="Google" id="ProtNLM"/>
    </source>
</evidence>
<name>A0A1F6BLC2_9BACT</name>
<dbReference type="EMBL" id="MFKH01000003">
    <property type="protein sequence ID" value="OGG37736.1"/>
    <property type="molecule type" value="Genomic_DNA"/>
</dbReference>
<proteinExistence type="predicted"/>
<comment type="caution">
    <text evidence="1">The sequence shown here is derived from an EMBL/GenBank/DDBJ whole genome shotgun (WGS) entry which is preliminary data.</text>
</comment>
<sequence>MVELADVRDFFFKAMMKGWIGDDADAQGFDVQGNKTFTFRDGNLCLVDSYFTTLLGPGSAGTTTIRFRDNPVWFMQYGGWYEGEAAECVKAALRETYGKCKFVGGRGPIVRLDGPLLYVNWPNRNDFSFFSGREQVFGPNDKVFGWHEYWGMSLIGPPSA</sequence>
<gene>
    <name evidence="1" type="ORF">A2110_01995</name>
</gene>